<keyword evidence="3" id="KW-1185">Reference proteome</keyword>
<dbReference type="Pfam" id="PF25036">
    <property type="entry name" value="VPS13_VAB"/>
    <property type="match status" value="2"/>
</dbReference>
<evidence type="ECO:0000259" key="1">
    <source>
        <dbReference type="Pfam" id="PF25036"/>
    </source>
</evidence>
<accession>A0A0B1SQ80</accession>
<gene>
    <name evidence="2" type="ORF">OESDEN_14210</name>
</gene>
<dbReference type="GO" id="GO:0007005">
    <property type="term" value="P:mitochondrion organization"/>
    <property type="evidence" value="ECO:0007669"/>
    <property type="project" value="TreeGrafter"/>
</dbReference>
<protein>
    <recommendedName>
        <fullName evidence="1">Vacuolar protein sorting-associated protein 13 VPS13 adaptor binding domain-containing protein</fullName>
    </recommendedName>
</protein>
<feature type="domain" description="Vacuolar protein sorting-associated protein 13 VPS13 adaptor binding" evidence="1">
    <location>
        <begin position="5"/>
        <end position="282"/>
    </location>
</feature>
<evidence type="ECO:0000313" key="3">
    <source>
        <dbReference type="Proteomes" id="UP000053660"/>
    </source>
</evidence>
<dbReference type="AlphaFoldDB" id="A0A0B1SQ80"/>
<organism evidence="2 3">
    <name type="scientific">Oesophagostomum dentatum</name>
    <name type="common">Nodular worm</name>
    <dbReference type="NCBI Taxonomy" id="61180"/>
    <lineage>
        <taxon>Eukaryota</taxon>
        <taxon>Metazoa</taxon>
        <taxon>Ecdysozoa</taxon>
        <taxon>Nematoda</taxon>
        <taxon>Chromadorea</taxon>
        <taxon>Rhabditida</taxon>
        <taxon>Rhabditina</taxon>
        <taxon>Rhabditomorpha</taxon>
        <taxon>Strongyloidea</taxon>
        <taxon>Strongylidae</taxon>
        <taxon>Oesophagostomum</taxon>
    </lineage>
</organism>
<evidence type="ECO:0000313" key="2">
    <source>
        <dbReference type="EMBL" id="KHJ86051.1"/>
    </source>
</evidence>
<sequence>MPMARIVIRVTMEKDGKKVVAVRSSIDISNQLPHQLAVFSAEEEQELMIIPPSQSQPVPLPFAHCQFLVKPEGCHVREKAAITWKDVRVAGETLNRTEYLESFPNRDTYWLCTSIRREHYPDHEGLPGHSVCIVAPLTIQNLLPIDVEIHILDHVYPVAAGKNHMITTVDITKTLAIRVVTDRLQTVQECYISKSSIGEGQLVSLRLRDGNGRPLDMYGNVRLGVGGSISLSLWVPYWIVNKSGIPLILKQEAADSEAAGQMAEHEQAKDRHPLMFSFADDGCPKIVLIDEERASEHVHIASQCSLVWNENYEDCRQMCIRRSDVRHWSCPFRIDRIGSFHITMRDADETPRFVRVEIILNSAVFCVTFTDAEYYPPPIRIENLSDVPVLYQQQSEGPIGQHLRTICKAKSHIDYAWDDLYGSKRIVLQVYENKSHVYDPSIKGIGPQLVYENHMYIQLFASFSSASISKRTEENELVLETLQKGKVILNKQNRQRESTVDIVQRRVHREYWDDV</sequence>
<dbReference type="EMBL" id="KN561735">
    <property type="protein sequence ID" value="KHJ86051.1"/>
    <property type="molecule type" value="Genomic_DNA"/>
</dbReference>
<dbReference type="Proteomes" id="UP000053660">
    <property type="component" value="Unassembled WGS sequence"/>
</dbReference>
<dbReference type="PANTHER" id="PTHR16166:SF141">
    <property type="entry name" value="INTERMEMBRANE LIPID TRANSFER PROTEIN VPS13D"/>
    <property type="match status" value="1"/>
</dbReference>
<feature type="domain" description="Vacuolar protein sorting-associated protein 13 VPS13 adaptor binding" evidence="1">
    <location>
        <begin position="288"/>
        <end position="419"/>
    </location>
</feature>
<dbReference type="OrthoDB" id="272810at2759"/>
<dbReference type="InterPro" id="IPR009543">
    <property type="entry name" value="VPS13_VAB"/>
</dbReference>
<dbReference type="GO" id="GO:0045053">
    <property type="term" value="P:protein retention in Golgi apparatus"/>
    <property type="evidence" value="ECO:0007669"/>
    <property type="project" value="TreeGrafter"/>
</dbReference>
<dbReference type="InterPro" id="IPR026847">
    <property type="entry name" value="VPS13"/>
</dbReference>
<reference evidence="2 3" key="1">
    <citation type="submission" date="2014-03" db="EMBL/GenBank/DDBJ databases">
        <title>Draft genome of the hookworm Oesophagostomum dentatum.</title>
        <authorList>
            <person name="Mitreva M."/>
        </authorList>
    </citation>
    <scope>NUCLEOTIDE SEQUENCE [LARGE SCALE GENOMIC DNA]</scope>
    <source>
        <strain evidence="2 3">OD-Hann</strain>
    </source>
</reference>
<dbReference type="GO" id="GO:0006623">
    <property type="term" value="P:protein targeting to vacuole"/>
    <property type="evidence" value="ECO:0007669"/>
    <property type="project" value="TreeGrafter"/>
</dbReference>
<name>A0A0B1SQ80_OESDE</name>
<dbReference type="PANTHER" id="PTHR16166">
    <property type="entry name" value="VACUOLAR PROTEIN SORTING-ASSOCIATED PROTEIN VPS13"/>
    <property type="match status" value="1"/>
</dbReference>
<proteinExistence type="predicted"/>